<dbReference type="InterPro" id="IPR050266">
    <property type="entry name" value="AB_hydrolase_sf"/>
</dbReference>
<dbReference type="InterPro" id="IPR029058">
    <property type="entry name" value="AB_hydrolase_fold"/>
</dbReference>
<dbReference type="InterPro" id="IPR000073">
    <property type="entry name" value="AB_hydrolase_1"/>
</dbReference>
<dbReference type="SUPFAM" id="SSF53474">
    <property type="entry name" value="alpha/beta-Hydrolases"/>
    <property type="match status" value="1"/>
</dbReference>
<organism evidence="3 4">
    <name type="scientific">Dactylosporangium maewongense</name>
    <dbReference type="NCBI Taxonomy" id="634393"/>
    <lineage>
        <taxon>Bacteria</taxon>
        <taxon>Bacillati</taxon>
        <taxon>Actinomycetota</taxon>
        <taxon>Actinomycetes</taxon>
        <taxon>Micromonosporales</taxon>
        <taxon>Micromonosporaceae</taxon>
        <taxon>Dactylosporangium</taxon>
    </lineage>
</organism>
<feature type="compositionally biased region" description="Pro residues" evidence="1">
    <location>
        <begin position="326"/>
        <end position="339"/>
    </location>
</feature>
<dbReference type="PRINTS" id="PR01217">
    <property type="entry name" value="PRICHEXTENSN"/>
</dbReference>
<dbReference type="Pfam" id="PF12697">
    <property type="entry name" value="Abhydrolase_6"/>
    <property type="match status" value="1"/>
</dbReference>
<sequence>MGTVVSSPSVRLPDGARLYSVLHMPDPAPAAHGAARTPVTVVLLHGWTLDNRLWRQQIADLPARLATFTTRPVQLLAFDLRGHGRSSATSGTDATLEQLGDDLAEVVTQLVPEGPVVLVGHSLGGMAIMEYAQRHAKAFAARVVGVVLISTSAEGSSRTSYGLSPRLARVMRILEIQGAGLLARSGAWRPHRRLMPLLSPGVRWLVFGDRVDTSWVALTASMVGNAPLCAIGGFRPSVDLHHRVETLAAMRGLPVAVLVGTLDRLTPPACAETITRELPDAELITCDDAGHMLPIERPDAVTDAIADVIRRAANTIRMARHRPRTATPPPKPVKLPPTANPTHTTVKVAPTATPARSTVKVTPTATSARKTVKVTPTPTPAPKTVKVTPAAPSARKTAAATPTAPTARKPVKVTPTAPSARKPVKVTPTAPSARKTVEVTAAATSTVTAVKVTSGTTTAAESANPAPTATTPAAKTAAGPPPSTPAATEPPQSPPTAIETGAGEPEISATVA</sequence>
<proteinExistence type="predicted"/>
<feature type="compositionally biased region" description="Low complexity" evidence="1">
    <location>
        <begin position="340"/>
        <end position="355"/>
    </location>
</feature>
<dbReference type="PANTHER" id="PTHR43798">
    <property type="entry name" value="MONOACYLGLYCEROL LIPASE"/>
    <property type="match status" value="1"/>
</dbReference>
<feature type="compositionally biased region" description="Low complexity" evidence="1">
    <location>
        <begin position="455"/>
        <end position="478"/>
    </location>
</feature>
<evidence type="ECO:0000313" key="3">
    <source>
        <dbReference type="EMBL" id="GAA1537380.1"/>
    </source>
</evidence>
<evidence type="ECO:0000259" key="2">
    <source>
        <dbReference type="Pfam" id="PF12697"/>
    </source>
</evidence>
<gene>
    <name evidence="3" type="ORF">GCM10009827_065240</name>
</gene>
<reference evidence="4" key="1">
    <citation type="journal article" date="2019" name="Int. J. Syst. Evol. Microbiol.">
        <title>The Global Catalogue of Microorganisms (GCM) 10K type strain sequencing project: providing services to taxonomists for standard genome sequencing and annotation.</title>
        <authorList>
            <consortium name="The Broad Institute Genomics Platform"/>
            <consortium name="The Broad Institute Genome Sequencing Center for Infectious Disease"/>
            <person name="Wu L."/>
            <person name="Ma J."/>
        </authorList>
    </citation>
    <scope>NUCLEOTIDE SEQUENCE [LARGE SCALE GENOMIC DNA]</scope>
    <source>
        <strain evidence="4">JCM 15933</strain>
    </source>
</reference>
<feature type="domain" description="AB hydrolase-1" evidence="2">
    <location>
        <begin position="41"/>
        <end position="304"/>
    </location>
</feature>
<comment type="caution">
    <text evidence="3">The sequence shown here is derived from an EMBL/GenBank/DDBJ whole genome shotgun (WGS) entry which is preliminary data.</text>
</comment>
<dbReference type="Gene3D" id="3.40.50.1820">
    <property type="entry name" value="alpha/beta hydrolase"/>
    <property type="match status" value="1"/>
</dbReference>
<name>A0ABP4M4F4_9ACTN</name>
<dbReference type="EMBL" id="BAAAQD010000014">
    <property type="protein sequence ID" value="GAA1537380.1"/>
    <property type="molecule type" value="Genomic_DNA"/>
</dbReference>
<evidence type="ECO:0000256" key="1">
    <source>
        <dbReference type="SAM" id="MobiDB-lite"/>
    </source>
</evidence>
<keyword evidence="4" id="KW-1185">Reference proteome</keyword>
<evidence type="ECO:0000313" key="4">
    <source>
        <dbReference type="Proteomes" id="UP001501470"/>
    </source>
</evidence>
<protein>
    <recommendedName>
        <fullName evidence="2">AB hydrolase-1 domain-containing protein</fullName>
    </recommendedName>
</protein>
<feature type="region of interest" description="Disordered" evidence="1">
    <location>
        <begin position="455"/>
        <end position="512"/>
    </location>
</feature>
<feature type="compositionally biased region" description="Polar residues" evidence="1">
    <location>
        <begin position="359"/>
        <end position="369"/>
    </location>
</feature>
<feature type="compositionally biased region" description="Low complexity" evidence="1">
    <location>
        <begin position="382"/>
        <end position="408"/>
    </location>
</feature>
<feature type="region of interest" description="Disordered" evidence="1">
    <location>
        <begin position="322"/>
        <end position="432"/>
    </location>
</feature>
<accession>A0ABP4M4F4</accession>
<dbReference type="Proteomes" id="UP001501470">
    <property type="component" value="Unassembled WGS sequence"/>
</dbReference>